<protein>
    <submittedName>
        <fullName evidence="3">TadE-like protein</fullName>
    </submittedName>
</protein>
<keyword evidence="1" id="KW-0472">Membrane</keyword>
<dbReference type="RefSeq" id="WP_078717782.1">
    <property type="nucleotide sequence ID" value="NZ_FUYC01000012.1"/>
</dbReference>
<proteinExistence type="predicted"/>
<keyword evidence="1" id="KW-0812">Transmembrane</keyword>
<dbReference type="Pfam" id="PF07811">
    <property type="entry name" value="TadE"/>
    <property type="match status" value="1"/>
</dbReference>
<dbReference type="AlphaFoldDB" id="A0A1T4XLV5"/>
<dbReference type="Proteomes" id="UP000190027">
    <property type="component" value="Unassembled WGS sequence"/>
</dbReference>
<evidence type="ECO:0000256" key="1">
    <source>
        <dbReference type="SAM" id="Phobius"/>
    </source>
</evidence>
<dbReference type="STRING" id="1121449.SAMN02745704_02237"/>
<reference evidence="3 4" key="1">
    <citation type="submission" date="2017-02" db="EMBL/GenBank/DDBJ databases">
        <authorList>
            <person name="Peterson S.W."/>
        </authorList>
    </citation>
    <scope>NUCLEOTIDE SEQUENCE [LARGE SCALE GENOMIC DNA]</scope>
    <source>
        <strain evidence="3 4">DSM 16080</strain>
    </source>
</reference>
<keyword evidence="4" id="KW-1185">Reference proteome</keyword>
<dbReference type="OrthoDB" id="9850801at2"/>
<feature type="transmembrane region" description="Helical" evidence="1">
    <location>
        <begin position="21"/>
        <end position="40"/>
    </location>
</feature>
<dbReference type="InterPro" id="IPR012495">
    <property type="entry name" value="TadE-like_dom"/>
</dbReference>
<evidence type="ECO:0000259" key="2">
    <source>
        <dbReference type="Pfam" id="PF07811"/>
    </source>
</evidence>
<gene>
    <name evidence="3" type="ORF">SAMN02745704_02237</name>
</gene>
<sequence length="137" mass="14535">MQSGAAHKTTARAGRTQRGAVAVEVGFLLPLVLLALLAMIDFGRYLWVHDVVGEAAAQSLRMAVLTETDNAQVAEAAHREIERGGLHAPASVSIGPREPGTYTNVSVSVDFSFLFLPDISKASSWVVTASAEGICER</sequence>
<feature type="domain" description="TadE-like" evidence="2">
    <location>
        <begin position="19"/>
        <end position="61"/>
    </location>
</feature>
<name>A0A1T4XLV5_9BACT</name>
<organism evidence="3 4">
    <name type="scientific">Paucidesulfovibrio gracilis DSM 16080</name>
    <dbReference type="NCBI Taxonomy" id="1121449"/>
    <lineage>
        <taxon>Bacteria</taxon>
        <taxon>Pseudomonadati</taxon>
        <taxon>Thermodesulfobacteriota</taxon>
        <taxon>Desulfovibrionia</taxon>
        <taxon>Desulfovibrionales</taxon>
        <taxon>Desulfovibrionaceae</taxon>
        <taxon>Paucidesulfovibrio</taxon>
    </lineage>
</organism>
<evidence type="ECO:0000313" key="3">
    <source>
        <dbReference type="EMBL" id="SKA90549.1"/>
    </source>
</evidence>
<keyword evidence="1" id="KW-1133">Transmembrane helix</keyword>
<dbReference type="EMBL" id="FUYC01000012">
    <property type="protein sequence ID" value="SKA90549.1"/>
    <property type="molecule type" value="Genomic_DNA"/>
</dbReference>
<accession>A0A1T4XLV5</accession>
<evidence type="ECO:0000313" key="4">
    <source>
        <dbReference type="Proteomes" id="UP000190027"/>
    </source>
</evidence>